<evidence type="ECO:0000256" key="4">
    <source>
        <dbReference type="ARBA" id="ARBA00022691"/>
    </source>
</evidence>
<dbReference type="GO" id="GO:0030488">
    <property type="term" value="P:tRNA methylation"/>
    <property type="evidence" value="ECO:0007669"/>
    <property type="project" value="TreeGrafter"/>
</dbReference>
<feature type="domain" description="SAM-dependent MTase RsmB/NOP-type" evidence="7">
    <location>
        <begin position="40"/>
        <end position="317"/>
    </location>
</feature>
<keyword evidence="1" id="KW-0963">Cytoplasm</keyword>
<evidence type="ECO:0000256" key="3">
    <source>
        <dbReference type="ARBA" id="ARBA00022679"/>
    </source>
</evidence>
<keyword evidence="2 6" id="KW-0489">Methyltransferase</keyword>
<dbReference type="InterPro" id="IPR049560">
    <property type="entry name" value="MeTrfase_RsmB-F_NOP2_cat"/>
</dbReference>
<name>A0A7C3MGP7_ARCFL</name>
<evidence type="ECO:0000313" key="8">
    <source>
        <dbReference type="EMBL" id="HFW32650.1"/>
    </source>
</evidence>
<keyword evidence="4 6" id="KW-0949">S-adenosyl-L-methionine</keyword>
<dbReference type="SUPFAM" id="SSF53335">
    <property type="entry name" value="S-adenosyl-L-methionine-dependent methyltransferases"/>
    <property type="match status" value="1"/>
</dbReference>
<comment type="similarity">
    <text evidence="6">Belongs to the class I-like SAM-binding methyltransferase superfamily. RsmB/NOP family.</text>
</comment>
<dbReference type="PANTHER" id="PTHR22807:SF74">
    <property type="entry name" value="TRNA (CYTOSINE(48)-C(5))-METHYLTRANSFERASE"/>
    <property type="match status" value="1"/>
</dbReference>
<dbReference type="PANTHER" id="PTHR22807">
    <property type="entry name" value="NOP2 YEAST -RELATED NOL1/NOP2/FMU SUN DOMAIN-CONTAINING"/>
    <property type="match status" value="1"/>
</dbReference>
<dbReference type="EMBL" id="DTLB01000038">
    <property type="protein sequence ID" value="HFW32650.1"/>
    <property type="molecule type" value="Genomic_DNA"/>
</dbReference>
<evidence type="ECO:0000256" key="5">
    <source>
        <dbReference type="ARBA" id="ARBA00022884"/>
    </source>
</evidence>
<sequence>MRVLDYPTSERAKKLARKYGYDEFIVRRWVNFFGEEAEDIIKAFDEGVPKYIRVNTLKIDEPSLRERLEERGFGLRRTEIPYCLEIVEEPYSIGATPEYLMGYYYVMDKSSCIPPLALDPKPGEIVVDLAASPGGKTTFLSMLMGNRGVVIAVEPQKERLQPLIDNVNRMGAMNVAVLNIDGRRIREVGIKADRVLLDAPCTGEGIIHKDPSRKTDRGREDIIFCSTLQRDLILAAFDCLKEGGVLVYSTCSLAPEENEFVVDFLLEKREGSLEEVEWGDDALILPDLKHAEVRKARRFYPHRHRCSGFFVAKIRKLR</sequence>
<dbReference type="Gene3D" id="3.40.50.150">
    <property type="entry name" value="Vaccinia Virus protein VP39"/>
    <property type="match status" value="1"/>
</dbReference>
<comment type="caution">
    <text evidence="6">Lacks conserved residue(s) required for the propagation of feature annotation.</text>
</comment>
<evidence type="ECO:0000256" key="6">
    <source>
        <dbReference type="PROSITE-ProRule" id="PRU01023"/>
    </source>
</evidence>
<dbReference type="Pfam" id="PF01189">
    <property type="entry name" value="Methyltr_RsmB-F"/>
    <property type="match status" value="1"/>
</dbReference>
<accession>A0A7C3MGP7</accession>
<dbReference type="AlphaFoldDB" id="A0A7C3MGP7"/>
<gene>
    <name evidence="8" type="ORF">ENW66_06845</name>
</gene>
<evidence type="ECO:0000256" key="2">
    <source>
        <dbReference type="ARBA" id="ARBA00022603"/>
    </source>
</evidence>
<feature type="binding site" evidence="6">
    <location>
        <position position="181"/>
    </location>
    <ligand>
        <name>S-adenosyl-L-methionine</name>
        <dbReference type="ChEBI" id="CHEBI:59789"/>
    </ligand>
</feature>
<comment type="caution">
    <text evidence="8">The sequence shown here is derived from an EMBL/GenBank/DDBJ whole genome shotgun (WGS) entry which is preliminary data.</text>
</comment>
<evidence type="ECO:0000259" key="7">
    <source>
        <dbReference type="PROSITE" id="PS51686"/>
    </source>
</evidence>
<protein>
    <submittedName>
        <fullName evidence="8">NOL1/NOP2/sun family putative RNA methylase</fullName>
    </submittedName>
</protein>
<organism evidence="8">
    <name type="scientific">Archaeoglobus fulgidus</name>
    <dbReference type="NCBI Taxonomy" id="2234"/>
    <lineage>
        <taxon>Archaea</taxon>
        <taxon>Methanobacteriati</taxon>
        <taxon>Methanobacteriota</taxon>
        <taxon>Archaeoglobi</taxon>
        <taxon>Archaeoglobales</taxon>
        <taxon>Archaeoglobaceae</taxon>
        <taxon>Archaeoglobus</taxon>
    </lineage>
</organism>
<dbReference type="GO" id="GO:0016428">
    <property type="term" value="F:tRNA (cytidine-5-)-methyltransferase activity"/>
    <property type="evidence" value="ECO:0007669"/>
    <property type="project" value="TreeGrafter"/>
</dbReference>
<keyword evidence="3 6" id="KW-0808">Transferase</keyword>
<dbReference type="InterPro" id="IPR029063">
    <property type="entry name" value="SAM-dependent_MTases_sf"/>
</dbReference>
<reference evidence="8" key="1">
    <citation type="journal article" date="2020" name="mSystems">
        <title>Genome- and Community-Level Interaction Insights into Carbon Utilization and Element Cycling Functions of Hydrothermarchaeota in Hydrothermal Sediment.</title>
        <authorList>
            <person name="Zhou Z."/>
            <person name="Liu Y."/>
            <person name="Xu W."/>
            <person name="Pan J."/>
            <person name="Luo Z.H."/>
            <person name="Li M."/>
        </authorList>
    </citation>
    <scope>NUCLEOTIDE SEQUENCE [LARGE SCALE GENOMIC DNA]</scope>
    <source>
        <strain evidence="8">SpSt-87</strain>
    </source>
</reference>
<dbReference type="Pfam" id="PF17125">
    <property type="entry name" value="Methyltr_RsmF_N"/>
    <property type="match status" value="1"/>
</dbReference>
<feature type="active site" description="Nucleophile" evidence="6">
    <location>
        <position position="251"/>
    </location>
</feature>
<dbReference type="InterPro" id="IPR023267">
    <property type="entry name" value="RCMT"/>
</dbReference>
<evidence type="ECO:0000256" key="1">
    <source>
        <dbReference type="ARBA" id="ARBA00022490"/>
    </source>
</evidence>
<proteinExistence type="inferred from homology"/>
<dbReference type="GO" id="GO:0003723">
    <property type="term" value="F:RNA binding"/>
    <property type="evidence" value="ECO:0007669"/>
    <property type="project" value="UniProtKB-UniRule"/>
</dbReference>
<dbReference type="NCBIfam" id="TIGR00446">
    <property type="entry name" value="nop2p"/>
    <property type="match status" value="1"/>
</dbReference>
<dbReference type="InterPro" id="IPR001678">
    <property type="entry name" value="MeTrfase_RsmB-F_NOP2_dom"/>
</dbReference>
<dbReference type="PROSITE" id="PS51686">
    <property type="entry name" value="SAM_MT_RSMB_NOP"/>
    <property type="match status" value="1"/>
</dbReference>
<dbReference type="InterPro" id="IPR011023">
    <property type="entry name" value="Nop2p"/>
</dbReference>
<feature type="binding site" evidence="6">
    <location>
        <position position="154"/>
    </location>
    <ligand>
        <name>S-adenosyl-L-methionine</name>
        <dbReference type="ChEBI" id="CHEBI:59789"/>
    </ligand>
</feature>
<feature type="binding site" evidence="6">
    <location>
        <position position="198"/>
    </location>
    <ligand>
        <name>S-adenosyl-L-methionine</name>
        <dbReference type="ChEBI" id="CHEBI:59789"/>
    </ligand>
</feature>
<dbReference type="Gene3D" id="3.30.70.1170">
    <property type="entry name" value="Sun protein, domain 3"/>
    <property type="match status" value="1"/>
</dbReference>
<dbReference type="InterPro" id="IPR031341">
    <property type="entry name" value="Methyltr_RsmF_N"/>
</dbReference>
<dbReference type="CDD" id="cd02440">
    <property type="entry name" value="AdoMet_MTases"/>
    <property type="match status" value="1"/>
</dbReference>
<dbReference type="PRINTS" id="PR02008">
    <property type="entry name" value="RCMTFAMILY"/>
</dbReference>
<keyword evidence="5 6" id="KW-0694">RNA-binding</keyword>